<comment type="similarity">
    <text evidence="1">Belongs to the iron-containing alcohol dehydrogenase family.</text>
</comment>
<dbReference type="PANTHER" id="PTHR11496">
    <property type="entry name" value="ALCOHOL DEHYDROGENASE"/>
    <property type="match status" value="1"/>
</dbReference>
<dbReference type="EMBL" id="JAAZWO010000004">
    <property type="protein sequence ID" value="MBC2397083.1"/>
    <property type="molecule type" value="Genomic_DNA"/>
</dbReference>
<dbReference type="AlphaFoldDB" id="A0A923EB23"/>
<dbReference type="PANTHER" id="PTHR11496:SF102">
    <property type="entry name" value="ALCOHOL DEHYDROGENASE 4"/>
    <property type="match status" value="1"/>
</dbReference>
<dbReference type="Gene3D" id="1.20.1090.10">
    <property type="entry name" value="Dehydroquinate synthase-like - alpha domain"/>
    <property type="match status" value="1"/>
</dbReference>
<dbReference type="Proteomes" id="UP000563151">
    <property type="component" value="Unassembled WGS sequence"/>
</dbReference>
<dbReference type="GO" id="GO:0004022">
    <property type="term" value="F:alcohol dehydrogenase (NAD+) activity"/>
    <property type="evidence" value="ECO:0007669"/>
    <property type="project" value="UniProtKB-ARBA"/>
</dbReference>
<dbReference type="GO" id="GO:0046872">
    <property type="term" value="F:metal ion binding"/>
    <property type="evidence" value="ECO:0007669"/>
    <property type="project" value="InterPro"/>
</dbReference>
<dbReference type="Pfam" id="PF25137">
    <property type="entry name" value="ADH_Fe_C"/>
    <property type="match status" value="1"/>
</dbReference>
<comment type="caution">
    <text evidence="6">The sequence shown here is derived from an EMBL/GenBank/DDBJ whole genome shotgun (WGS) entry which is preliminary data.</text>
</comment>
<keyword evidence="7" id="KW-1185">Reference proteome</keyword>
<dbReference type="CDD" id="cd08194">
    <property type="entry name" value="Fe-ADH-like"/>
    <property type="match status" value="1"/>
</dbReference>
<dbReference type="FunFam" id="3.40.50.1970:FF:000003">
    <property type="entry name" value="Alcohol dehydrogenase, iron-containing"/>
    <property type="match status" value="1"/>
</dbReference>
<evidence type="ECO:0000259" key="5">
    <source>
        <dbReference type="Pfam" id="PF25137"/>
    </source>
</evidence>
<dbReference type="InterPro" id="IPR001670">
    <property type="entry name" value="ADH_Fe/GldA"/>
</dbReference>
<evidence type="ECO:0000259" key="4">
    <source>
        <dbReference type="Pfam" id="PF00465"/>
    </source>
</evidence>
<dbReference type="FunFam" id="1.20.1090.10:FF:000001">
    <property type="entry name" value="Aldehyde-alcohol dehydrogenase"/>
    <property type="match status" value="1"/>
</dbReference>
<evidence type="ECO:0000313" key="6">
    <source>
        <dbReference type="EMBL" id="MBC2397083.1"/>
    </source>
</evidence>
<keyword evidence="2" id="KW-0560">Oxidoreductase</keyword>
<dbReference type="InterPro" id="IPR056798">
    <property type="entry name" value="ADH_Fe_C"/>
</dbReference>
<protein>
    <submittedName>
        <fullName evidence="6">Iron-containing alcohol dehydrogenase</fullName>
    </submittedName>
</protein>
<dbReference type="Pfam" id="PF00465">
    <property type="entry name" value="Fe-ADH"/>
    <property type="match status" value="1"/>
</dbReference>
<name>A0A923EB23_CLOTT</name>
<dbReference type="Gene3D" id="3.40.50.1970">
    <property type="match status" value="1"/>
</dbReference>
<reference evidence="6 7" key="1">
    <citation type="submission" date="2020-04" db="EMBL/GenBank/DDBJ databases">
        <title>Genomic insights into acetone-butanol-ethanol (ABE) fermentation by sequencing solventogenic clostridia strains.</title>
        <authorList>
            <person name="Brown S."/>
        </authorList>
    </citation>
    <scope>NUCLEOTIDE SEQUENCE [LARGE SCALE GENOMIC DNA]</scope>
    <source>
        <strain evidence="6 7">DJ011</strain>
    </source>
</reference>
<dbReference type="PROSITE" id="PS00913">
    <property type="entry name" value="ADH_IRON_1"/>
    <property type="match status" value="1"/>
</dbReference>
<accession>A0A923EB23</accession>
<keyword evidence="3" id="KW-0520">NAD</keyword>
<evidence type="ECO:0000256" key="3">
    <source>
        <dbReference type="ARBA" id="ARBA00023027"/>
    </source>
</evidence>
<evidence type="ECO:0000256" key="2">
    <source>
        <dbReference type="ARBA" id="ARBA00023002"/>
    </source>
</evidence>
<dbReference type="RefSeq" id="WP_035147852.1">
    <property type="nucleotide sequence ID" value="NZ_JAAZWO010000004.1"/>
</dbReference>
<dbReference type="InterPro" id="IPR039697">
    <property type="entry name" value="Alcohol_dehydrogenase_Fe"/>
</dbReference>
<organism evidence="6 7">
    <name type="scientific">Clostridium tetanomorphum</name>
    <dbReference type="NCBI Taxonomy" id="1553"/>
    <lineage>
        <taxon>Bacteria</taxon>
        <taxon>Bacillati</taxon>
        <taxon>Bacillota</taxon>
        <taxon>Clostridia</taxon>
        <taxon>Eubacteriales</taxon>
        <taxon>Clostridiaceae</taxon>
        <taxon>Clostridium</taxon>
    </lineage>
</organism>
<dbReference type="SUPFAM" id="SSF56796">
    <property type="entry name" value="Dehydroquinate synthase-like"/>
    <property type="match status" value="1"/>
</dbReference>
<evidence type="ECO:0000313" key="7">
    <source>
        <dbReference type="Proteomes" id="UP000563151"/>
    </source>
</evidence>
<feature type="domain" description="Fe-containing alcohol dehydrogenase-like C-terminal" evidence="5">
    <location>
        <begin position="185"/>
        <end position="382"/>
    </location>
</feature>
<dbReference type="InterPro" id="IPR018211">
    <property type="entry name" value="ADH_Fe_CS"/>
</dbReference>
<evidence type="ECO:0000256" key="1">
    <source>
        <dbReference type="ARBA" id="ARBA00007358"/>
    </source>
</evidence>
<proteinExistence type="inferred from homology"/>
<gene>
    <name evidence="6" type="ORF">HGG79_04705</name>
</gene>
<feature type="domain" description="Alcohol dehydrogenase iron-type/glycerol dehydrogenase GldA" evidence="4">
    <location>
        <begin position="8"/>
        <end position="174"/>
    </location>
</feature>
<sequence length="384" mass="41696">MAYDVTIPKNIIYGKNALEKSCDHIKVLGKKALIVTDKVMIDIGNISKLTTLLDNNSISYAVYSEVNSEPTDLIVNSGVEKYKNTECNFIIALGGGSPIDAAKAIGAMVVNSGSINDYMGKLMEKTLPNVVAIPTTAGTGSEATQFTIISNTKDNVKMLLKGKALMPTLAIVDPEFTMTSPQKVTAATGIDALTHAIEAYTSKCANPLADTFALSAAKRIFNNLKRAYENGQDFSARTEMSLGALEAGVAFNNSSVTIIHGMSRPIGALFHVPHGVSNAMLIVKCLSFAIKGQEKRFADISRAIGICGLETSDINCANKLIEEIKRLCEDIQIPTLEKFEVDREKFFQSIDKMAEDALISGSPLNTRRQPSKEDIIKIYKELWE</sequence>